<evidence type="ECO:0008006" key="3">
    <source>
        <dbReference type="Google" id="ProtNLM"/>
    </source>
</evidence>
<dbReference type="RefSeq" id="WP_379723710.1">
    <property type="nucleotide sequence ID" value="NZ_JBHSMS010000054.1"/>
</dbReference>
<dbReference type="EMBL" id="JBHSMS010000054">
    <property type="protein sequence ID" value="MFC5512783.1"/>
    <property type="molecule type" value="Genomic_DNA"/>
</dbReference>
<reference evidence="2" key="1">
    <citation type="journal article" date="2019" name="Int. J. Syst. Evol. Microbiol.">
        <title>The Global Catalogue of Microorganisms (GCM) 10K type strain sequencing project: providing services to taxonomists for standard genome sequencing and annotation.</title>
        <authorList>
            <consortium name="The Broad Institute Genomics Platform"/>
            <consortium name="The Broad Institute Genome Sequencing Center for Infectious Disease"/>
            <person name="Wu L."/>
            <person name="Ma J."/>
        </authorList>
    </citation>
    <scope>NUCLEOTIDE SEQUENCE [LARGE SCALE GENOMIC DNA]</scope>
    <source>
        <strain evidence="2">CCUG 38813</strain>
    </source>
</reference>
<protein>
    <recommendedName>
        <fullName evidence="3">WYL domain-containing protein</fullName>
    </recommendedName>
</protein>
<comment type="caution">
    <text evidence="1">The sequence shown here is derived from an EMBL/GenBank/DDBJ whole genome shotgun (WGS) entry which is preliminary data.</text>
</comment>
<accession>A0ABW0PL48</accession>
<organism evidence="1 2">
    <name type="scientific">Massilia jejuensis</name>
    <dbReference type="NCBI Taxonomy" id="648894"/>
    <lineage>
        <taxon>Bacteria</taxon>
        <taxon>Pseudomonadati</taxon>
        <taxon>Pseudomonadota</taxon>
        <taxon>Betaproteobacteria</taxon>
        <taxon>Burkholderiales</taxon>
        <taxon>Oxalobacteraceae</taxon>
        <taxon>Telluria group</taxon>
        <taxon>Massilia</taxon>
    </lineage>
</organism>
<evidence type="ECO:0000313" key="1">
    <source>
        <dbReference type="EMBL" id="MFC5512783.1"/>
    </source>
</evidence>
<gene>
    <name evidence="1" type="ORF">ACFPOU_16895</name>
</gene>
<dbReference type="Proteomes" id="UP001596031">
    <property type="component" value="Unassembled WGS sequence"/>
</dbReference>
<keyword evidence="2" id="KW-1185">Reference proteome</keyword>
<sequence length="294" mass="32168">MKLSEITSILAAAGLPALSRDQLLELAGSGGGKRFEAALIAFGAGDRQQRDELEATVRVLDAKTRTTLQRIGGQLPVDQLVTLACKEQRRFFDAIDAIALRTPRAAAARSYLAELGAAAAVAESTPAPADPPYYSFKIFSSAAALCIAEATTRAERKHTINIEGAVALAGGGARKTFDWPNKIVVQLTVQEAYQVLALLENKIRSLRFDGHGREHDKSLQIEFQDSHYFFRLIQRSRAAVAVQVRPVDSFQIVSLLYKQLLRNESHLRIDDIRAMVDRMVTMGQTAVKPLPGQA</sequence>
<proteinExistence type="predicted"/>
<name>A0ABW0PL48_9BURK</name>
<evidence type="ECO:0000313" key="2">
    <source>
        <dbReference type="Proteomes" id="UP001596031"/>
    </source>
</evidence>